<keyword evidence="9" id="KW-0479">Metal-binding</keyword>
<comment type="subcellular location">
    <subcellularLocation>
        <location evidence="3">Host Golgi apparatus</location>
    </subcellularLocation>
    <subcellularLocation>
        <location evidence="5">Host endoplasmic reticulum-Golgi intermediate compartment</location>
    </subcellularLocation>
    <subcellularLocation>
        <location evidence="4">Virion</location>
    </subcellularLocation>
</comment>
<accession>U5XLH5</accession>
<dbReference type="Pfam" id="PF12603">
    <property type="entry name" value="L_PA-C-like"/>
    <property type="match status" value="1"/>
</dbReference>
<dbReference type="Pfam" id="PF04196">
    <property type="entry name" value="Bunya_RdRp"/>
    <property type="match status" value="1"/>
</dbReference>
<evidence type="ECO:0000256" key="4">
    <source>
        <dbReference type="ARBA" id="ARBA00004328"/>
    </source>
</evidence>
<dbReference type="GO" id="GO:0044423">
    <property type="term" value="C:virion component"/>
    <property type="evidence" value="ECO:0007669"/>
    <property type="project" value="UniProtKB-KW"/>
</dbReference>
<proteinExistence type="inferred from homology"/>
<dbReference type="GeneID" id="65246785"/>
<comment type="cofactor">
    <cofactor evidence="1">
        <name>Mn(2+)</name>
        <dbReference type="ChEBI" id="CHEBI:29035"/>
    </cofactor>
</comment>
<evidence type="ECO:0000256" key="20">
    <source>
        <dbReference type="ARBA" id="ARBA00046037"/>
    </source>
</evidence>
<comment type="cofactor">
    <cofactor evidence="2">
        <name>Mg(2+)</name>
        <dbReference type="ChEBI" id="CHEBI:18420"/>
    </cofactor>
</comment>
<keyword evidence="15" id="KW-0464">Manganese</keyword>
<keyword evidence="12" id="KW-0460">Magnesium</keyword>
<feature type="domain" description="RdRp catalytic" evidence="21">
    <location>
        <begin position="973"/>
        <end position="1164"/>
    </location>
</feature>
<dbReference type="GO" id="GO:0039694">
    <property type="term" value="P:viral RNA genome replication"/>
    <property type="evidence" value="ECO:0007669"/>
    <property type="project" value="InterPro"/>
</dbReference>
<dbReference type="PROSITE" id="PS50525">
    <property type="entry name" value="RDRP_SSRNA_NEG_SEG"/>
    <property type="match status" value="1"/>
</dbReference>
<organism evidence="22 23">
    <name type="scientific">Salanga virus</name>
    <dbReference type="NCBI Taxonomy" id="1416745"/>
    <lineage>
        <taxon>Viruses</taxon>
        <taxon>Riboviria</taxon>
        <taxon>Orthornavirae</taxon>
        <taxon>Negarnaviricota</taxon>
        <taxon>Polyploviricotina</taxon>
        <taxon>Bunyaviricetes</taxon>
        <taxon>Hareavirales</taxon>
        <taxon>Phenuiviridae</taxon>
        <taxon>Phlebovirus</taxon>
        <taxon>Phlebovirus salangaense</taxon>
    </lineage>
</organism>
<evidence type="ECO:0000256" key="14">
    <source>
        <dbReference type="ARBA" id="ARBA00023184"/>
    </source>
</evidence>
<evidence type="ECO:0000256" key="2">
    <source>
        <dbReference type="ARBA" id="ARBA00001946"/>
    </source>
</evidence>
<evidence type="ECO:0000256" key="9">
    <source>
        <dbReference type="ARBA" id="ARBA00022723"/>
    </source>
</evidence>
<protein>
    <recommendedName>
        <fullName evidence="7">RNA-directed RNA polymerase L</fullName>
        <ecNumber evidence="6">2.7.7.48</ecNumber>
    </recommendedName>
    <alternativeName>
        <fullName evidence="16">Large structural protein</fullName>
    </alternativeName>
    <alternativeName>
        <fullName evidence="18">Replicase</fullName>
    </alternativeName>
    <alternativeName>
        <fullName evidence="17">Transcriptase</fullName>
    </alternativeName>
</protein>
<evidence type="ECO:0000256" key="13">
    <source>
        <dbReference type="ARBA" id="ARBA00022844"/>
    </source>
</evidence>
<dbReference type="RefSeq" id="YP_010086144.1">
    <property type="nucleotide sequence ID" value="NC_055360.1"/>
</dbReference>
<evidence type="ECO:0000256" key="18">
    <source>
        <dbReference type="ARBA" id="ARBA00031012"/>
    </source>
</evidence>
<evidence type="ECO:0000256" key="8">
    <source>
        <dbReference type="ARBA" id="ARBA00022679"/>
    </source>
</evidence>
<evidence type="ECO:0000313" key="23">
    <source>
        <dbReference type="Proteomes" id="UP000172856"/>
    </source>
</evidence>
<evidence type="ECO:0000256" key="6">
    <source>
        <dbReference type="ARBA" id="ARBA00012494"/>
    </source>
</evidence>
<dbReference type="GO" id="GO:0044172">
    <property type="term" value="C:host cell endoplasmic reticulum-Golgi intermediate compartment"/>
    <property type="evidence" value="ECO:0007669"/>
    <property type="project" value="UniProtKB-SubCell"/>
</dbReference>
<dbReference type="EC" id="2.7.7.48" evidence="6"/>
<sequence>MDEIIRKQPRPRNGFNCGNLTHYSQGVNSLGLPAFFVNRDPSGITIEVLMSPIRQISSIGSSIKDNLKVSAAKMPNFIHDFTFGHLASHTDTSFSSVFPTMNDTYDDYTPDLIIKTTSGNYCVAEFTTFRGLMDGARVAAETKISKYELACRNRASNSSVSLYVISVHKFGVWSNLTLGAAEVNELVFRFRLAVDIEKEITVLFPDLAAVDEDKSKLEREVSGILCNVDIKWERTEDIFPSFKKKMFSRFRDLTPDQDYVTSIISKCINKAQEDLVKGSFFLPGKSLTERLQMNRDECERAISGYLDSLKERDFLRDTRDHKSTVQLPPWVSWVGEEGKDLDCLKPLRVEGDHPMCEVWRTVCLKAAKEEIDRMQDDPVEELRMAMEGQKDRPDERNKYHRVRVEMDPWCKEYLATLGVGGKQLKDSALVKDARLRSKMPFSPDHDTSFLDSFLYGDSSKDFETDEDLFTPMMEDYDLRILAQSIHQPSFTVDVGENEFLRNHRLFLQTPFGSWLQMVSLIGAELSASVKQHVKPGSFVVKRLLGSNILLLIKPTSSKSHIFVSLALLKSGHMKDLENSECFKPYIDAGDLYITEFVSYKQSKLTNLCKAVSLMESTLCFWTECYGGLPWKSVETALSKDTSDTSHMFKLSLLTLMEDKATTEELQTLQRYVTMEGFVSQPDIPKPHKMVSKLPKLLRSELQVHLLHRMLNSMRRISEKPFLLTRDNSSIFWSQLFNPLTGSEVRDIPPVINSCYNGYFKNKEEETEPSALSSMYKKIIELEHLRPSSDDNLGWEDPKEPAMHEFSVSYLKETIQHSKKLLQRVYGQSFMEQIDSDIMREVSSLTLEKLATLKATSNFNESWYVYKDVKDKNYTRDKLLVKMAEFASSGKTLAVEMFDECMTRIETKGCMDICLFKKQQHGGLREIYVMGADERIVQSLVEAIARTIGRYFASDTLCNPSNKMKIPESHGSRARAQCKGRVWTCATSDDARKWNQGHFVTKFALMLCEFTERKWWPIIIRGCSMFTRKRMMMNLRYLEILDGHRELAVDDDFVMDLYEAYHGNVQKPWMKKGCTYLETTTGMMQGILHYTSSLLHTLHQEYIRSLTFRIFNSKVAPDISRSMVCDMMQGSDDSSMIISFPHENEQTLMRCKVAASICFRVKKLLGVYLAIYPSEKSTSNTDFVMEYNSEFFFHSQHVRPTIRWVASSCSLPEVETLVARQEEAANLLTSISEGGGSFALSAMIQQSQCMLHYMLMGMGVSQLFKHFATSIKRWVDPGLGFFLLDNPFIAGLPGFRYNLYKAITQTNLQMVYAFFLRRVRTARMPESPVTVEEQVEKSWGDMMEEYNRGDRPRMLSVIPETCSVSPGGALILSSSLKWGSKQKFIKLRNRLNIPDDWTERINENPHVLYRAPRTGEEILLRIAEKVHSPGVVSSLSTGNAVCKVMASAVYFLSAAIFENSGRPEFNYLETSKYSLIERLAKYDLLDMATKLDPAEIMFLFPNAEEFYNIDMLVFDRQEIDISMRTNKREATQVRVVIFDQISSARCAAEKLVSDKWFGTQKCRIGSKAFDEEWKRLQDTVQWLEDDPAKTLESSPLHNHIQIKNFFARMEGKQRVVRVTGAPVKSRSGVGKLAMVVRDNFCKVAVLNHIESNIGLTRSTAADNLKHVLFSILRGPYLTEYKKSMCESALLNMDNVVTNAADGKTKSNVISLLQMYSRGEKGLIEAMMSVGAGTLGGYIKPQKFKEVDGKRYYYDRGIWVGTMDGAQVHVTVDNKLKMPPQIISVMIYGTREPWIITQSLRAWADDMGVENTKNSYNEARHSRKASFWMYGFKMTGHNSNYGCPVILLDTPLREIVDINQSEIDLKVRGSTINLYVRGKDRDLHILSYTASDHDMGDSAVISRVKTLIAAQVLGADKEPSRSWMTCSELDKMLWEPVLNIMDGSRHTDKLDPVKLKDIVSTCTQSALRLRVGTIYSMLPPVADLAVTTDMSTDMDMIFEYDMDEIFETVVEQMIEDEGEYGLADFTGDGIISDIDLDLFGPAHYKEISNLSMISHPLMNGLVDAALAQMGRRRELRRLLETRKTHRIHMTMARILFRALGKDPDSIRQEEIGLDFDFDVEDDMIG</sequence>
<dbReference type="InterPro" id="IPR007099">
    <property type="entry name" value="RNA-dir_pol_NSvirus"/>
</dbReference>
<evidence type="ECO:0000256" key="3">
    <source>
        <dbReference type="ARBA" id="ARBA00004136"/>
    </source>
</evidence>
<keyword evidence="13" id="KW-0946">Virion</keyword>
<evidence type="ECO:0000313" key="22">
    <source>
        <dbReference type="EMBL" id="AGZ62535.1"/>
    </source>
</evidence>
<reference evidence="22 23" key="1">
    <citation type="journal article" date="2013" name="PLoS ONE">
        <title>Identification of Novel Viruses Using VirusHunter -- an Automated Data Analysis Pipeline.</title>
        <authorList>
            <person name="Zhao G."/>
            <person name="Krishnamurthy S."/>
            <person name="Cai Z."/>
            <person name="Popov V.L."/>
            <person name="Travassos da Rosa A.P."/>
            <person name="Guzman H."/>
            <person name="Cao S."/>
            <person name="Virgin H.W."/>
            <person name="Tesh R.B."/>
            <person name="Wang D."/>
        </authorList>
    </citation>
    <scope>NUCLEOTIDE SEQUENCE [LARGE SCALE GENOMIC DNA]</scope>
    <source>
        <strain evidence="22">AnB 904a</strain>
    </source>
</reference>
<evidence type="ECO:0000256" key="12">
    <source>
        <dbReference type="ARBA" id="ARBA00022842"/>
    </source>
</evidence>
<dbReference type="Proteomes" id="UP000172856">
    <property type="component" value="Genome"/>
</dbReference>
<keyword evidence="10" id="KW-0378">Hydrolase</keyword>
<dbReference type="GO" id="GO:0016787">
    <property type="term" value="F:hydrolase activity"/>
    <property type="evidence" value="ECO:0007669"/>
    <property type="project" value="UniProtKB-KW"/>
</dbReference>
<dbReference type="GO" id="GO:0046872">
    <property type="term" value="F:metal ion binding"/>
    <property type="evidence" value="ECO:0007669"/>
    <property type="project" value="UniProtKB-KW"/>
</dbReference>
<keyword evidence="23" id="KW-1185">Reference proteome</keyword>
<evidence type="ECO:0000256" key="5">
    <source>
        <dbReference type="ARBA" id="ARBA00004452"/>
    </source>
</evidence>
<dbReference type="InterPro" id="IPR022531">
    <property type="entry name" value="L_PA-C-like"/>
</dbReference>
<dbReference type="GO" id="GO:0003968">
    <property type="term" value="F:RNA-directed RNA polymerase activity"/>
    <property type="evidence" value="ECO:0007669"/>
    <property type="project" value="UniProtKB-EC"/>
</dbReference>
<name>U5XLH5_9VIRU</name>
<keyword evidence="11" id="KW-1040">Host Golgi apparatus</keyword>
<comment type="function">
    <text evidence="20">RNA-dependent RNA polymerase, which is responsible for the replication and transcription of the viral RNA genome using antigenomic RNA as an intermediate. During transcription, synthesizes subgenomic RNAs and assures their capping by a cap-snatching mechanism, which involves the endonuclease activity cleaving the host capped pre-mRNAs. These short capped RNAs are then used as primers for viral transcription. The 3'-end of subgenomic mRNAs molecules are not polyadenylated. During replication, the polymerase binds the 5' and 3' vRNA extremities at distinct sites. In turn, significant conformational changes occur in the polymerase and in vRNA to initiate active RNA synthesis. As a consequence of the use of the same enzyme for both transcription and replication, these mechanisms need to be well coordinated.</text>
</comment>
<evidence type="ECO:0000256" key="10">
    <source>
        <dbReference type="ARBA" id="ARBA00022801"/>
    </source>
</evidence>
<dbReference type="KEGG" id="vg:65246785"/>
<evidence type="ECO:0000256" key="1">
    <source>
        <dbReference type="ARBA" id="ARBA00001936"/>
    </source>
</evidence>
<comment type="similarity">
    <text evidence="19">Belongs to the Bunyavirales RNA polymerase family.</text>
</comment>
<keyword evidence="8" id="KW-0808">Transferase</keyword>
<dbReference type="InterPro" id="IPR007322">
    <property type="entry name" value="RNA_pol_bunyavir"/>
</dbReference>
<keyword evidence="14" id="KW-1038">Host endoplasmic reticulum</keyword>
<evidence type="ECO:0000256" key="19">
    <source>
        <dbReference type="ARBA" id="ARBA00034123"/>
    </source>
</evidence>
<evidence type="ECO:0000259" key="21">
    <source>
        <dbReference type="PROSITE" id="PS50525"/>
    </source>
</evidence>
<evidence type="ECO:0000256" key="15">
    <source>
        <dbReference type="ARBA" id="ARBA00023211"/>
    </source>
</evidence>
<evidence type="ECO:0000256" key="16">
    <source>
        <dbReference type="ARBA" id="ARBA00030285"/>
    </source>
</evidence>
<dbReference type="EMBL" id="KC669549">
    <property type="protein sequence ID" value="AGZ62535.1"/>
    <property type="molecule type" value="Genomic_RNA"/>
</dbReference>
<dbReference type="InterPro" id="IPR029124">
    <property type="entry name" value="L_protein_N"/>
</dbReference>
<dbReference type="GO" id="GO:0006351">
    <property type="term" value="P:DNA-templated transcription"/>
    <property type="evidence" value="ECO:0007669"/>
    <property type="project" value="InterPro"/>
</dbReference>
<dbReference type="Pfam" id="PF15518">
    <property type="entry name" value="L_protein_N"/>
    <property type="match status" value="1"/>
</dbReference>
<dbReference type="GO" id="GO:0044177">
    <property type="term" value="C:host cell Golgi apparatus"/>
    <property type="evidence" value="ECO:0007669"/>
    <property type="project" value="UniProtKB-SubCell"/>
</dbReference>
<evidence type="ECO:0000256" key="17">
    <source>
        <dbReference type="ARBA" id="ARBA00030436"/>
    </source>
</evidence>
<evidence type="ECO:0000256" key="7">
    <source>
        <dbReference type="ARBA" id="ARBA00018602"/>
    </source>
</evidence>
<evidence type="ECO:0000256" key="11">
    <source>
        <dbReference type="ARBA" id="ARBA00022812"/>
    </source>
</evidence>